<feature type="compositionally biased region" description="Basic and acidic residues" evidence="1">
    <location>
        <begin position="78"/>
        <end position="103"/>
    </location>
</feature>
<dbReference type="PANTHER" id="PTHR46238:SF8">
    <property type="entry name" value="ENDONUCLEASE_EXONUCLEASE_PHOSPHATASE DOMAIN-CONTAINING PROTEIN"/>
    <property type="match status" value="1"/>
</dbReference>
<organism evidence="2 3">
    <name type="scientific">Ridgeia piscesae</name>
    <name type="common">Tubeworm</name>
    <dbReference type="NCBI Taxonomy" id="27915"/>
    <lineage>
        <taxon>Eukaryota</taxon>
        <taxon>Metazoa</taxon>
        <taxon>Spiralia</taxon>
        <taxon>Lophotrochozoa</taxon>
        <taxon>Annelida</taxon>
        <taxon>Polychaeta</taxon>
        <taxon>Sedentaria</taxon>
        <taxon>Canalipalpata</taxon>
        <taxon>Sabellida</taxon>
        <taxon>Siboglinidae</taxon>
        <taxon>Ridgeia</taxon>
    </lineage>
</organism>
<proteinExistence type="predicted"/>
<dbReference type="EMBL" id="JAODUO010000696">
    <property type="protein sequence ID" value="KAK2175922.1"/>
    <property type="molecule type" value="Genomic_DNA"/>
</dbReference>
<evidence type="ECO:0000313" key="3">
    <source>
        <dbReference type="Proteomes" id="UP001209878"/>
    </source>
</evidence>
<dbReference type="Proteomes" id="UP001209878">
    <property type="component" value="Unassembled WGS sequence"/>
</dbReference>
<gene>
    <name evidence="2" type="ORF">NP493_696g01007</name>
</gene>
<feature type="compositionally biased region" description="Basic and acidic residues" evidence="1">
    <location>
        <begin position="54"/>
        <end position="63"/>
    </location>
</feature>
<evidence type="ECO:0000256" key="1">
    <source>
        <dbReference type="SAM" id="MobiDB-lite"/>
    </source>
</evidence>
<dbReference type="AlphaFoldDB" id="A0AAD9KRE0"/>
<keyword evidence="3" id="KW-1185">Reference proteome</keyword>
<feature type="region of interest" description="Disordered" evidence="1">
    <location>
        <begin position="54"/>
        <end position="118"/>
    </location>
</feature>
<comment type="caution">
    <text evidence="2">The sequence shown here is derived from an EMBL/GenBank/DDBJ whole genome shotgun (WGS) entry which is preliminary data.</text>
</comment>
<feature type="compositionally biased region" description="Basic residues" evidence="1">
    <location>
        <begin position="68"/>
        <end position="77"/>
    </location>
</feature>
<protein>
    <submittedName>
        <fullName evidence="2">Uncharacterized protein</fullName>
    </submittedName>
</protein>
<reference evidence="2" key="1">
    <citation type="journal article" date="2023" name="Mol. Biol. Evol.">
        <title>Third-Generation Sequencing Reveals the Adaptive Role of the Epigenome in Three Deep-Sea Polychaetes.</title>
        <authorList>
            <person name="Perez M."/>
            <person name="Aroh O."/>
            <person name="Sun Y."/>
            <person name="Lan Y."/>
            <person name="Juniper S.K."/>
            <person name="Young C.R."/>
            <person name="Angers B."/>
            <person name="Qian P.Y."/>
        </authorList>
    </citation>
    <scope>NUCLEOTIDE SEQUENCE</scope>
    <source>
        <strain evidence="2">R07B-5</strain>
    </source>
</reference>
<name>A0AAD9KRE0_RIDPI</name>
<dbReference type="PANTHER" id="PTHR46238">
    <property type="entry name" value="REVERSE TRANSCRIPTASE DOMAIN-CONTAINING PROTEIN"/>
    <property type="match status" value="1"/>
</dbReference>
<evidence type="ECO:0000313" key="2">
    <source>
        <dbReference type="EMBL" id="KAK2175922.1"/>
    </source>
</evidence>
<sequence>MLMEIVEVDLNQDDLSLTAKSVKERKEKELVVRINEKLKDIRLRWYDHVQRREKDHNLRKAEDLPVTGKRKRGNPKKIWKDSVKKDTESRRLQEEDVKDRTSGDDSYTSGRPRDGTWR</sequence>
<accession>A0AAD9KRE0</accession>